<dbReference type="AlphaFoldDB" id="A0A179SGF9"/>
<dbReference type="GO" id="GO:0032993">
    <property type="term" value="C:protein-DNA complex"/>
    <property type="evidence" value="ECO:0007669"/>
    <property type="project" value="TreeGrafter"/>
</dbReference>
<dbReference type="GO" id="GO:0000976">
    <property type="term" value="F:transcription cis-regulatory region binding"/>
    <property type="evidence" value="ECO:0007669"/>
    <property type="project" value="TreeGrafter"/>
</dbReference>
<protein>
    <recommendedName>
        <fullName evidence="6">Cell cycle response regulator CtrA</fullName>
    </recommendedName>
</protein>
<dbReference type="Gene3D" id="3.40.50.2300">
    <property type="match status" value="1"/>
</dbReference>
<keyword evidence="1 7" id="KW-0597">Phosphoprotein</keyword>
<proteinExistence type="predicted"/>
<dbReference type="Proteomes" id="UP000078316">
    <property type="component" value="Unassembled WGS sequence"/>
</dbReference>
<dbReference type="Pfam" id="PF00072">
    <property type="entry name" value="Response_reg"/>
    <property type="match status" value="1"/>
</dbReference>
<comment type="caution">
    <text evidence="11">The sequence shown here is derived from an EMBL/GenBank/DDBJ whole genome shotgun (WGS) entry which is preliminary data.</text>
</comment>
<dbReference type="GO" id="GO:0006355">
    <property type="term" value="P:regulation of DNA-templated transcription"/>
    <property type="evidence" value="ECO:0007669"/>
    <property type="project" value="InterPro"/>
</dbReference>
<dbReference type="InterPro" id="IPR036388">
    <property type="entry name" value="WH-like_DNA-bd_sf"/>
</dbReference>
<evidence type="ECO:0000256" key="6">
    <source>
        <dbReference type="ARBA" id="ARBA00040524"/>
    </source>
</evidence>
<evidence type="ECO:0000313" key="12">
    <source>
        <dbReference type="Proteomes" id="UP000078316"/>
    </source>
</evidence>
<feature type="domain" description="Response regulatory" evidence="9">
    <location>
        <begin position="3"/>
        <end position="117"/>
    </location>
</feature>
<dbReference type="PROSITE" id="PS51755">
    <property type="entry name" value="OMPR_PHOB"/>
    <property type="match status" value="1"/>
</dbReference>
<evidence type="ECO:0000259" key="9">
    <source>
        <dbReference type="PROSITE" id="PS50110"/>
    </source>
</evidence>
<dbReference type="OrthoDB" id="9802426at2"/>
<sequence length="234" mass="25229">MTSVLIVEDDGDIRAMLARGLSAEGFAVDVAGGVDEALSAARERVPEAVLLDNMLPDGSGHDVCRSLREGGYPGAILFLSAKDEVGDRVDGLAVGADDYIVKPFVFDELLARLRTHLQRRRASGEARTLVGAGRLSLDLATRQVRFGEITARLTQREAELLAILMEQAGRPVTRGDIFDRLWASQGGLSLNVVDVYVGYLRTKLADIGRAGGPSLVTVRGRGFLLDLHEAGFRQ</sequence>
<dbReference type="Pfam" id="PF00486">
    <property type="entry name" value="Trans_reg_C"/>
    <property type="match status" value="1"/>
</dbReference>
<evidence type="ECO:0000256" key="1">
    <source>
        <dbReference type="ARBA" id="ARBA00022553"/>
    </source>
</evidence>
<dbReference type="SMART" id="SM00448">
    <property type="entry name" value="REC"/>
    <property type="match status" value="1"/>
</dbReference>
<dbReference type="CDD" id="cd00383">
    <property type="entry name" value="trans_reg_C"/>
    <property type="match status" value="1"/>
</dbReference>
<keyword evidence="2" id="KW-0902">Two-component regulatory system</keyword>
<dbReference type="PANTHER" id="PTHR48111">
    <property type="entry name" value="REGULATOR OF RPOS"/>
    <property type="match status" value="1"/>
</dbReference>
<feature type="modified residue" description="4-aspartylphosphate" evidence="7">
    <location>
        <position position="52"/>
    </location>
</feature>
<feature type="domain" description="OmpR/PhoB-type" evidence="10">
    <location>
        <begin position="126"/>
        <end position="227"/>
    </location>
</feature>
<dbReference type="InterPro" id="IPR011006">
    <property type="entry name" value="CheY-like_superfamily"/>
</dbReference>
<dbReference type="SUPFAM" id="SSF52172">
    <property type="entry name" value="CheY-like"/>
    <property type="match status" value="1"/>
</dbReference>
<keyword evidence="4 8" id="KW-0238">DNA-binding</keyword>
<dbReference type="STRING" id="427683.A5481_02975"/>
<dbReference type="PANTHER" id="PTHR48111:SF22">
    <property type="entry name" value="REGULATOR OF RPOS"/>
    <property type="match status" value="1"/>
</dbReference>
<evidence type="ECO:0000259" key="10">
    <source>
        <dbReference type="PROSITE" id="PS51755"/>
    </source>
</evidence>
<evidence type="ECO:0000313" key="11">
    <source>
        <dbReference type="EMBL" id="OAS26947.1"/>
    </source>
</evidence>
<evidence type="ECO:0000256" key="2">
    <source>
        <dbReference type="ARBA" id="ARBA00023012"/>
    </source>
</evidence>
<evidence type="ECO:0000256" key="4">
    <source>
        <dbReference type="ARBA" id="ARBA00023125"/>
    </source>
</evidence>
<dbReference type="Gene3D" id="1.10.10.10">
    <property type="entry name" value="Winged helix-like DNA-binding domain superfamily/Winged helix DNA-binding domain"/>
    <property type="match status" value="1"/>
</dbReference>
<organism evidence="11 12">
    <name type="scientific">Methylobacterium platani</name>
    <dbReference type="NCBI Taxonomy" id="427683"/>
    <lineage>
        <taxon>Bacteria</taxon>
        <taxon>Pseudomonadati</taxon>
        <taxon>Pseudomonadota</taxon>
        <taxon>Alphaproteobacteria</taxon>
        <taxon>Hyphomicrobiales</taxon>
        <taxon>Methylobacteriaceae</taxon>
        <taxon>Methylobacterium</taxon>
    </lineage>
</organism>
<evidence type="ECO:0000256" key="8">
    <source>
        <dbReference type="PROSITE-ProRule" id="PRU01091"/>
    </source>
</evidence>
<keyword evidence="5" id="KW-0804">Transcription</keyword>
<dbReference type="CDD" id="cd17574">
    <property type="entry name" value="REC_OmpR"/>
    <property type="match status" value="1"/>
</dbReference>
<feature type="DNA-binding region" description="OmpR/PhoB-type" evidence="8">
    <location>
        <begin position="126"/>
        <end position="227"/>
    </location>
</feature>
<gene>
    <name evidence="11" type="ORF">A5481_02975</name>
</gene>
<dbReference type="RefSeq" id="WP_048436489.1">
    <property type="nucleotide sequence ID" value="NZ_LWHQ01000007.1"/>
</dbReference>
<evidence type="ECO:0000256" key="3">
    <source>
        <dbReference type="ARBA" id="ARBA00023015"/>
    </source>
</evidence>
<dbReference type="InterPro" id="IPR039420">
    <property type="entry name" value="WalR-like"/>
</dbReference>
<dbReference type="PROSITE" id="PS50110">
    <property type="entry name" value="RESPONSE_REGULATORY"/>
    <property type="match status" value="1"/>
</dbReference>
<dbReference type="GO" id="GO:0000156">
    <property type="term" value="F:phosphorelay response regulator activity"/>
    <property type="evidence" value="ECO:0007669"/>
    <property type="project" value="TreeGrafter"/>
</dbReference>
<evidence type="ECO:0000256" key="7">
    <source>
        <dbReference type="PROSITE-ProRule" id="PRU00169"/>
    </source>
</evidence>
<dbReference type="GO" id="GO:0005829">
    <property type="term" value="C:cytosol"/>
    <property type="evidence" value="ECO:0007669"/>
    <property type="project" value="TreeGrafter"/>
</dbReference>
<dbReference type="EMBL" id="LWHQ01000007">
    <property type="protein sequence ID" value="OAS26947.1"/>
    <property type="molecule type" value="Genomic_DNA"/>
</dbReference>
<dbReference type="InterPro" id="IPR001867">
    <property type="entry name" value="OmpR/PhoB-type_DNA-bd"/>
</dbReference>
<dbReference type="InterPro" id="IPR001789">
    <property type="entry name" value="Sig_transdc_resp-reg_receiver"/>
</dbReference>
<dbReference type="SMART" id="SM00862">
    <property type="entry name" value="Trans_reg_C"/>
    <property type="match status" value="1"/>
</dbReference>
<reference evidence="11 12" key="1">
    <citation type="submission" date="2016-04" db="EMBL/GenBank/DDBJ databases">
        <authorList>
            <person name="Evans L.H."/>
            <person name="Alamgir A."/>
            <person name="Owens N."/>
            <person name="Weber N.D."/>
            <person name="Virtaneva K."/>
            <person name="Barbian K."/>
            <person name="Babar A."/>
            <person name="Rosenke K."/>
        </authorList>
    </citation>
    <scope>NUCLEOTIDE SEQUENCE [LARGE SCALE GENOMIC DNA]</scope>
    <source>
        <strain evidence="11 12">PMB02</strain>
    </source>
</reference>
<name>A0A179SGF9_9HYPH</name>
<keyword evidence="3" id="KW-0805">Transcription regulation</keyword>
<accession>A0A179SGF9</accession>
<evidence type="ECO:0000256" key="5">
    <source>
        <dbReference type="ARBA" id="ARBA00023163"/>
    </source>
</evidence>